<name>K0BGA3_9ARCH</name>
<dbReference type="EMBL" id="CP003843">
    <property type="protein sequence ID" value="AFS83316.1"/>
    <property type="molecule type" value="Genomic_DNA"/>
</dbReference>
<evidence type="ECO:0000313" key="2">
    <source>
        <dbReference type="Proteomes" id="UP000006100"/>
    </source>
</evidence>
<dbReference type="STRING" id="1229909.NSED_07620"/>
<dbReference type="AlphaFoldDB" id="K0BGA3"/>
<dbReference type="eggNOG" id="arCOG08662">
    <property type="taxonomic scope" value="Archaea"/>
</dbReference>
<protein>
    <submittedName>
        <fullName evidence="1">Uncharacterized protein</fullName>
    </submittedName>
</protein>
<evidence type="ECO:0000313" key="1">
    <source>
        <dbReference type="EMBL" id="AFS83316.1"/>
    </source>
</evidence>
<dbReference type="Proteomes" id="UP000006100">
    <property type="component" value="Chromosome"/>
</dbReference>
<proteinExistence type="predicted"/>
<sequence>MHCNESCKKFKAESNGQKSGRYVQGQKRCTQCELFITWEGLWCPCCGCLLRSKPRARKLKQRLSLQLSR</sequence>
<reference evidence="1 2" key="1">
    <citation type="journal article" date="2012" name="J. Bacteriol.">
        <title>Draft Genome Sequence of an Ammonia-Oxidizing Archaeon, "Candidatus Nitrosopumilus sediminis" AR2, from Svalbard in the Arctic Circle.</title>
        <authorList>
            <person name="Park S.J."/>
            <person name="Kim J.G."/>
            <person name="Jung M.Y."/>
            <person name="Kim S.J."/>
            <person name="Cha I.T."/>
            <person name="Ghai R."/>
            <person name="Martin-Cuadrado A.B."/>
            <person name="Rodriguez-Valera F."/>
            <person name="Rhee S.K."/>
        </authorList>
    </citation>
    <scope>NUCLEOTIDE SEQUENCE [LARGE SCALE GENOMIC DNA]</scope>
    <source>
        <strain evidence="1 2">AR2</strain>
    </source>
</reference>
<dbReference type="HOGENOM" id="CLU_182705_1_0_2"/>
<keyword evidence="2" id="KW-1185">Reference proteome</keyword>
<organism evidence="1 2">
    <name type="scientific">Candidatus Nitrosopumilus sediminis</name>
    <dbReference type="NCBI Taxonomy" id="1229909"/>
    <lineage>
        <taxon>Archaea</taxon>
        <taxon>Nitrososphaerota</taxon>
        <taxon>Nitrososphaeria</taxon>
        <taxon>Nitrosopumilales</taxon>
        <taxon>Nitrosopumilaceae</taxon>
        <taxon>Nitrosopumilus</taxon>
    </lineage>
</organism>
<accession>K0BGA3</accession>
<dbReference type="KEGG" id="nir:NSED_07620"/>
<gene>
    <name evidence="1" type="ORF">NSED_07620</name>
</gene>